<gene>
    <name evidence="11" type="ORF">MMEN_LOCUS17693</name>
</gene>
<comment type="subcellular location">
    <subcellularLocation>
        <location evidence="1">Nucleus</location>
    </subcellularLocation>
</comment>
<evidence type="ECO:0000256" key="9">
    <source>
        <dbReference type="SAM" id="MobiDB-lite"/>
    </source>
</evidence>
<dbReference type="FunFam" id="4.10.280.10:FF:000063">
    <property type="entry name" value="transcription factor HES-7 isoform X1"/>
    <property type="match status" value="1"/>
</dbReference>
<keyword evidence="2" id="KW-0217">Developmental protein</keyword>
<dbReference type="InterPro" id="IPR011598">
    <property type="entry name" value="bHLH_dom"/>
</dbReference>
<evidence type="ECO:0000256" key="8">
    <source>
        <dbReference type="ARBA" id="ARBA00023791"/>
    </source>
</evidence>
<evidence type="ECO:0000313" key="12">
    <source>
        <dbReference type="Proteomes" id="UP000677803"/>
    </source>
</evidence>
<dbReference type="OrthoDB" id="6085656at2759"/>
<protein>
    <submittedName>
        <fullName evidence="11">(Atlantic silverside) hypothetical protein</fullName>
    </submittedName>
</protein>
<evidence type="ECO:0000256" key="6">
    <source>
        <dbReference type="ARBA" id="ARBA00023163"/>
    </source>
</evidence>
<evidence type="ECO:0000256" key="3">
    <source>
        <dbReference type="ARBA" id="ARBA00022491"/>
    </source>
</evidence>
<name>A0A8S4BJI0_9TELE</name>
<organism evidence="11 12">
    <name type="scientific">Menidia menidia</name>
    <name type="common">Atlantic silverside</name>
    <dbReference type="NCBI Taxonomy" id="238744"/>
    <lineage>
        <taxon>Eukaryota</taxon>
        <taxon>Metazoa</taxon>
        <taxon>Chordata</taxon>
        <taxon>Craniata</taxon>
        <taxon>Vertebrata</taxon>
        <taxon>Euteleostomi</taxon>
        <taxon>Actinopterygii</taxon>
        <taxon>Neopterygii</taxon>
        <taxon>Teleostei</taxon>
        <taxon>Neoteleostei</taxon>
        <taxon>Acanthomorphata</taxon>
        <taxon>Ovalentaria</taxon>
        <taxon>Atherinomorphae</taxon>
        <taxon>Atheriniformes</taxon>
        <taxon>Atherinopsidae</taxon>
        <taxon>Menidiinae</taxon>
        <taxon>Menidia</taxon>
    </lineage>
</organism>
<evidence type="ECO:0000256" key="2">
    <source>
        <dbReference type="ARBA" id="ARBA00022473"/>
    </source>
</evidence>
<dbReference type="AlphaFoldDB" id="A0A8S4BJI0"/>
<feature type="region of interest" description="Disordered" evidence="9">
    <location>
        <begin position="41"/>
        <end position="60"/>
    </location>
</feature>
<accession>A0A8S4BJI0</accession>
<dbReference type="Proteomes" id="UP000677803">
    <property type="component" value="Unassembled WGS sequence"/>
</dbReference>
<feature type="domain" description="BHLH" evidence="10">
    <location>
        <begin position="60"/>
        <end position="117"/>
    </location>
</feature>
<keyword evidence="4" id="KW-0805">Transcription regulation</keyword>
<keyword evidence="12" id="KW-1185">Reference proteome</keyword>
<dbReference type="InterPro" id="IPR050370">
    <property type="entry name" value="HES_HEY"/>
</dbReference>
<evidence type="ECO:0000256" key="4">
    <source>
        <dbReference type="ARBA" id="ARBA00023015"/>
    </source>
</evidence>
<feature type="region of interest" description="Disordered" evidence="9">
    <location>
        <begin position="198"/>
        <end position="229"/>
    </location>
</feature>
<evidence type="ECO:0000256" key="7">
    <source>
        <dbReference type="ARBA" id="ARBA00023242"/>
    </source>
</evidence>
<dbReference type="EMBL" id="CAJRST010036666">
    <property type="protein sequence ID" value="CAG5992704.1"/>
    <property type="molecule type" value="Genomic_DNA"/>
</dbReference>
<evidence type="ECO:0000313" key="11">
    <source>
        <dbReference type="EMBL" id="CAG5992704.1"/>
    </source>
</evidence>
<dbReference type="CDD" id="cd11462">
    <property type="entry name" value="bHLH-O_HES7"/>
    <property type="match status" value="1"/>
</dbReference>
<dbReference type="InterPro" id="IPR032644">
    <property type="entry name" value="HES-7_bHLH-O"/>
</dbReference>
<dbReference type="SUPFAM" id="SSF47459">
    <property type="entry name" value="HLH, helix-loop-helix DNA-binding domain"/>
    <property type="match status" value="1"/>
</dbReference>
<dbReference type="Gene3D" id="4.10.280.10">
    <property type="entry name" value="Helix-loop-helix DNA-binding domain"/>
    <property type="match status" value="1"/>
</dbReference>
<dbReference type="PANTHER" id="PTHR10985">
    <property type="entry name" value="BASIC HELIX-LOOP-HELIX TRANSCRIPTION FACTOR, HES-RELATED"/>
    <property type="match status" value="1"/>
</dbReference>
<dbReference type="GO" id="GO:0005634">
    <property type="term" value="C:nucleus"/>
    <property type="evidence" value="ECO:0007669"/>
    <property type="project" value="UniProtKB-SubCell"/>
</dbReference>
<keyword evidence="7" id="KW-0539">Nucleus</keyword>
<dbReference type="SMART" id="SM00353">
    <property type="entry name" value="HLH"/>
    <property type="match status" value="1"/>
</dbReference>
<dbReference type="PROSITE" id="PS50888">
    <property type="entry name" value="BHLH"/>
    <property type="match status" value="1"/>
</dbReference>
<dbReference type="GO" id="GO:0046983">
    <property type="term" value="F:protein dimerization activity"/>
    <property type="evidence" value="ECO:0007669"/>
    <property type="project" value="InterPro"/>
</dbReference>
<proteinExistence type="predicted"/>
<evidence type="ECO:0000256" key="5">
    <source>
        <dbReference type="ARBA" id="ARBA00023125"/>
    </source>
</evidence>
<dbReference type="InterPro" id="IPR036638">
    <property type="entry name" value="HLH_DNA-bd_sf"/>
</dbReference>
<dbReference type="Pfam" id="PF00010">
    <property type="entry name" value="HLH"/>
    <property type="match status" value="1"/>
</dbReference>
<comment type="subunit">
    <text evidence="8">Transcription repression requires formation of a complex with a corepressor protein of the Groucho/TLE family.</text>
</comment>
<reference evidence="11" key="1">
    <citation type="submission" date="2021-05" db="EMBL/GenBank/DDBJ databases">
        <authorList>
            <person name="Tigano A."/>
        </authorList>
    </citation>
    <scope>NUCLEOTIDE SEQUENCE</scope>
</reference>
<evidence type="ECO:0000256" key="1">
    <source>
        <dbReference type="ARBA" id="ARBA00004123"/>
    </source>
</evidence>
<evidence type="ECO:0000259" key="10">
    <source>
        <dbReference type="PROSITE" id="PS50888"/>
    </source>
</evidence>
<comment type="caution">
    <text evidence="11">The sequence shown here is derived from an EMBL/GenBank/DDBJ whole genome shotgun (WGS) entry which is preliminary data.</text>
</comment>
<keyword evidence="6" id="KW-0804">Transcription</keyword>
<keyword evidence="3" id="KW-0678">Repressor</keyword>
<dbReference type="GO" id="GO:0003677">
    <property type="term" value="F:DNA binding"/>
    <property type="evidence" value="ECO:0007669"/>
    <property type="project" value="UniProtKB-KW"/>
</dbReference>
<sequence length="229" mass="26018">MVVHLALGVTLRDDVRRFLWRTQTPDAHRTIWMLKNEQDSEGVGTMKGLSSPESPRKKTVRRVSKPLMEKRRRERINHSLETLRLLMLENTHNEKLKNPKVEKAEILESVVEFLKTEKGHQTGRSSCPRQHNYREGMRSCLLRVSQFIATKSQEMETAGDAVQASFALPKPQMLPSSPGEVHMSPTAVVDPSAQRRLTQPAGLHGDTGKMFSSGDPTHLTDPVWRPWPQ</sequence>
<keyword evidence="5" id="KW-0238">DNA-binding</keyword>